<evidence type="ECO:0000313" key="1">
    <source>
        <dbReference type="EMBL" id="CAF0701020.1"/>
    </source>
</evidence>
<protein>
    <submittedName>
        <fullName evidence="1">Uncharacterized protein</fullName>
    </submittedName>
</protein>
<reference evidence="1" key="1">
    <citation type="submission" date="2021-02" db="EMBL/GenBank/DDBJ databases">
        <authorList>
            <person name="Cremers G."/>
            <person name="Picone N."/>
        </authorList>
    </citation>
    <scope>NUCLEOTIDE SEQUENCE</scope>
    <source>
        <strain evidence="1">PQ17</strain>
    </source>
</reference>
<dbReference type="EMBL" id="CAJNOB010000034">
    <property type="protein sequence ID" value="CAF0701020.1"/>
    <property type="molecule type" value="Genomic_DNA"/>
</dbReference>
<organism evidence="1 2">
    <name type="scientific">Candidatus Methylacidithermus pantelleriae</name>
    <dbReference type="NCBI Taxonomy" id="2744239"/>
    <lineage>
        <taxon>Bacteria</taxon>
        <taxon>Pseudomonadati</taxon>
        <taxon>Verrucomicrobiota</taxon>
        <taxon>Methylacidiphilae</taxon>
        <taxon>Methylacidiphilales</taxon>
        <taxon>Methylacidiphilaceae</taxon>
        <taxon>Candidatus Methylacidithermus</taxon>
    </lineage>
</organism>
<gene>
    <name evidence="1" type="ORF">MPNT_40110</name>
</gene>
<sequence length="28" mass="3069">MEIGNSAEFFCLGIQAKARAPNCEKKVL</sequence>
<name>A0A8J2FSW1_9BACT</name>
<dbReference type="AlphaFoldDB" id="A0A8J2FSW1"/>
<accession>A0A8J2FSW1</accession>
<keyword evidence="2" id="KW-1185">Reference proteome</keyword>
<dbReference type="Proteomes" id="UP000663859">
    <property type="component" value="Unassembled WGS sequence"/>
</dbReference>
<proteinExistence type="predicted"/>
<comment type="caution">
    <text evidence="1">The sequence shown here is derived from an EMBL/GenBank/DDBJ whole genome shotgun (WGS) entry which is preliminary data.</text>
</comment>
<evidence type="ECO:0000313" key="2">
    <source>
        <dbReference type="Proteomes" id="UP000663859"/>
    </source>
</evidence>